<dbReference type="PANTHER" id="PTHR43383:SF2">
    <property type="entry name" value="AMIDOHYDROLASE 2 FAMILY PROTEIN"/>
    <property type="match status" value="1"/>
</dbReference>
<keyword evidence="1" id="KW-0378">Hydrolase</keyword>
<dbReference type="Gene3D" id="3.20.20.140">
    <property type="entry name" value="Metal-dependent hydrolases"/>
    <property type="match status" value="1"/>
</dbReference>
<dbReference type="AlphaFoldDB" id="A0A7C9LTQ9"/>
<organism evidence="1 2">
    <name type="scientific">Agromyces luteolus</name>
    <dbReference type="NCBI Taxonomy" id="88373"/>
    <lineage>
        <taxon>Bacteria</taxon>
        <taxon>Bacillati</taxon>
        <taxon>Actinomycetota</taxon>
        <taxon>Actinomycetes</taxon>
        <taxon>Micrococcales</taxon>
        <taxon>Microbacteriaceae</taxon>
        <taxon>Agromyces</taxon>
    </lineage>
</organism>
<dbReference type="RefSeq" id="WP_155842633.1">
    <property type="nucleotide sequence ID" value="NZ_BAAAIA010000005.1"/>
</dbReference>
<accession>A0A7C9LTQ9</accession>
<evidence type="ECO:0000313" key="2">
    <source>
        <dbReference type="Proteomes" id="UP000480122"/>
    </source>
</evidence>
<gene>
    <name evidence="1" type="ORF">GLX25_11815</name>
</gene>
<reference evidence="1 2" key="1">
    <citation type="submission" date="2019-11" db="EMBL/GenBank/DDBJ databases">
        <title>Agromyces kandeliae sp. nov., isolated from mangrove soil.</title>
        <authorList>
            <person name="Wang R."/>
        </authorList>
    </citation>
    <scope>NUCLEOTIDE SEQUENCE [LARGE SCALE GENOMIC DNA]</scope>
    <source>
        <strain evidence="1 2">JCM 11431</strain>
    </source>
</reference>
<comment type="caution">
    <text evidence="1">The sequence shown here is derived from an EMBL/GenBank/DDBJ whole genome shotgun (WGS) entry which is preliminary data.</text>
</comment>
<dbReference type="Proteomes" id="UP000480122">
    <property type="component" value="Unassembled WGS sequence"/>
</dbReference>
<name>A0A7C9LTQ9_9MICO</name>
<proteinExistence type="predicted"/>
<dbReference type="InterPro" id="IPR032466">
    <property type="entry name" value="Metal_Hydrolase"/>
</dbReference>
<dbReference type="GO" id="GO:0016787">
    <property type="term" value="F:hydrolase activity"/>
    <property type="evidence" value="ECO:0007669"/>
    <property type="project" value="UniProtKB-KW"/>
</dbReference>
<evidence type="ECO:0000313" key="1">
    <source>
        <dbReference type="EMBL" id="MUN07796.1"/>
    </source>
</evidence>
<dbReference type="OrthoDB" id="8244441at2"/>
<dbReference type="PANTHER" id="PTHR43383">
    <property type="entry name" value="NODULIN 6"/>
    <property type="match status" value="1"/>
</dbReference>
<sequence length="399" mass="42788">MGADGVQHLAETIERMPLVDHHVHGMLPDPSEADLLAALTQAEHPASPTDVFDSGQGFALRRHCAPLLGLETFASPADYLAARRALGSDDVARRLLQASGIAAYLVDDGHRPDRLMPDERMAQLAAAPTHRVARLETIAETVLAQSASGDEFVERLGPALEAAATEAVAFKTVAAHRCGLELDPARPTNVDVRSAADAWFADHRAHAASAPTTPHAGHAASARPRLTDPTITRHLIWWALERGAVLQVHAGFGDADLVLERANPARMQALVAATAGTGGRIAFLHCYPYVREAGWLAHVFPHVFLDVGLAVEFLGANADAVVRDALDLAPFSRVIFSTDAWGVPERVLLGARLWRDAAARVLGGYVTGHGWPVAEAVRVAEGIAWRNAEGLYGRRFVTR</sequence>
<dbReference type="EMBL" id="WODA01000022">
    <property type="protein sequence ID" value="MUN07796.1"/>
    <property type="molecule type" value="Genomic_DNA"/>
</dbReference>
<dbReference type="SUPFAM" id="SSF51556">
    <property type="entry name" value="Metallo-dependent hydrolases"/>
    <property type="match status" value="1"/>
</dbReference>
<keyword evidence="2" id="KW-1185">Reference proteome</keyword>
<protein>
    <submittedName>
        <fullName evidence="1">Amidohydrolase</fullName>
    </submittedName>
</protein>